<feature type="binding site" evidence="11">
    <location>
        <begin position="196"/>
        <end position="197"/>
    </location>
    <ligand>
        <name>pyrroloquinoline quinone</name>
        <dbReference type="ChEBI" id="CHEBI:58442"/>
    </ligand>
</feature>
<keyword evidence="4 14" id="KW-0732">Signal</keyword>
<evidence type="ECO:0000256" key="1">
    <source>
        <dbReference type="ARBA" id="ARBA00008156"/>
    </source>
</evidence>
<evidence type="ECO:0000313" key="17">
    <source>
        <dbReference type="Proteomes" id="UP000248259"/>
    </source>
</evidence>
<feature type="binding site" description="axial binding residue" evidence="12">
    <location>
        <position position="667"/>
    </location>
    <ligand>
        <name>heme c</name>
        <dbReference type="ChEBI" id="CHEBI:61717"/>
    </ligand>
    <ligandPart>
        <name>Fe</name>
        <dbReference type="ChEBI" id="CHEBI:18248"/>
    </ligandPart>
</feature>
<dbReference type="SMART" id="SM00564">
    <property type="entry name" value="PQQ"/>
    <property type="match status" value="4"/>
</dbReference>
<evidence type="ECO:0000256" key="4">
    <source>
        <dbReference type="ARBA" id="ARBA00022729"/>
    </source>
</evidence>
<feature type="binding site" description="axial binding residue" evidence="12">
    <location>
        <position position="628"/>
    </location>
    <ligand>
        <name>heme c</name>
        <dbReference type="ChEBI" id="CHEBI:61717"/>
    </ligand>
    <ligandPart>
        <name>Fe</name>
        <dbReference type="ChEBI" id="CHEBI:18248"/>
    </ligandPart>
</feature>
<proteinExistence type="inferred from homology"/>
<name>A0A323V0K2_9RHOO</name>
<accession>A0A323V0K2</accession>
<feature type="binding site" evidence="12">
    <location>
        <position position="279"/>
    </location>
    <ligand>
        <name>Ca(2+)</name>
        <dbReference type="ChEBI" id="CHEBI:29108"/>
    </ligand>
</feature>
<keyword evidence="17" id="KW-1185">Reference proteome</keyword>
<feature type="binding site" evidence="11">
    <location>
        <position position="259"/>
    </location>
    <ligand>
        <name>pyrroloquinoline quinone</name>
        <dbReference type="ChEBI" id="CHEBI:58442"/>
    </ligand>
</feature>
<keyword evidence="2 11" id="KW-0349">Heme</keyword>
<evidence type="ECO:0000259" key="15">
    <source>
        <dbReference type="PROSITE" id="PS51007"/>
    </source>
</evidence>
<dbReference type="InterPro" id="IPR018391">
    <property type="entry name" value="PQQ_b-propeller_rpt"/>
</dbReference>
<evidence type="ECO:0000256" key="10">
    <source>
        <dbReference type="PIRSR" id="PIRSR617512-1"/>
    </source>
</evidence>
<feature type="binding site" evidence="11">
    <location>
        <position position="84"/>
    </location>
    <ligand>
        <name>pyrroloquinoline quinone</name>
        <dbReference type="ChEBI" id="CHEBI:58442"/>
    </ligand>
</feature>
<feature type="binding site" evidence="12">
    <location>
        <position position="198"/>
    </location>
    <ligand>
        <name>Ca(2+)</name>
        <dbReference type="ChEBI" id="CHEBI:29108"/>
    </ligand>
</feature>
<dbReference type="Pfam" id="PF13442">
    <property type="entry name" value="Cytochrome_CBB3"/>
    <property type="match status" value="1"/>
</dbReference>
<dbReference type="GO" id="GO:0005509">
    <property type="term" value="F:calcium ion binding"/>
    <property type="evidence" value="ECO:0007669"/>
    <property type="project" value="InterPro"/>
</dbReference>
<dbReference type="InterPro" id="IPR011047">
    <property type="entry name" value="Quinoprotein_ADH-like_sf"/>
</dbReference>
<dbReference type="GO" id="GO:0016020">
    <property type="term" value="C:membrane"/>
    <property type="evidence" value="ECO:0007669"/>
    <property type="project" value="InterPro"/>
</dbReference>
<feature type="binding site" evidence="11">
    <location>
        <begin position="412"/>
        <end position="413"/>
    </location>
    <ligand>
        <name>pyrroloquinoline quinone</name>
        <dbReference type="ChEBI" id="CHEBI:58442"/>
    </ligand>
</feature>
<dbReference type="GO" id="GO:0009055">
    <property type="term" value="F:electron transfer activity"/>
    <property type="evidence" value="ECO:0007669"/>
    <property type="project" value="InterPro"/>
</dbReference>
<dbReference type="InterPro" id="IPR002372">
    <property type="entry name" value="PQQ_rpt_dom"/>
</dbReference>
<dbReference type="InterPro" id="IPR017512">
    <property type="entry name" value="PQQ_MeOH/EtOH_DH"/>
</dbReference>
<keyword evidence="3 12" id="KW-0479">Metal-binding</keyword>
<evidence type="ECO:0000256" key="7">
    <source>
        <dbReference type="ARBA" id="ARBA00023002"/>
    </source>
</evidence>
<comment type="cofactor">
    <cofactor evidence="12">
        <name>Ca(2+)</name>
        <dbReference type="ChEBI" id="CHEBI:29108"/>
    </cofactor>
    <text evidence="12">Binds 1 Ca(2+) ion per subunit.</text>
</comment>
<dbReference type="PANTHER" id="PTHR32303">
    <property type="entry name" value="QUINOPROTEIN ALCOHOL DEHYDROGENASE (CYTOCHROME C)"/>
    <property type="match status" value="1"/>
</dbReference>
<dbReference type="RefSeq" id="WP_110522322.1">
    <property type="nucleotide sequence ID" value="NZ_QKOE01000001.1"/>
</dbReference>
<evidence type="ECO:0000256" key="6">
    <source>
        <dbReference type="ARBA" id="ARBA00022891"/>
    </source>
</evidence>
<gene>
    <name evidence="16" type="ORF">DNK49_00255</name>
</gene>
<reference evidence="16 17" key="1">
    <citation type="submission" date="2018-06" db="EMBL/GenBank/DDBJ databases">
        <title>Azoarcus communis strain SWub3 genome.</title>
        <authorList>
            <person name="Zorraquino Salvo V."/>
            <person name="Toubiana D."/>
            <person name="Blumwald E."/>
        </authorList>
    </citation>
    <scope>NUCLEOTIDE SEQUENCE [LARGE SCALE GENOMIC DNA]</scope>
    <source>
        <strain evidence="16 17">SWub3</strain>
    </source>
</reference>
<keyword evidence="9 13" id="KW-1015">Disulfide bond</keyword>
<dbReference type="Proteomes" id="UP000248259">
    <property type="component" value="Unassembled WGS sequence"/>
</dbReference>
<evidence type="ECO:0000256" key="3">
    <source>
        <dbReference type="ARBA" id="ARBA00022723"/>
    </source>
</evidence>
<evidence type="ECO:0000256" key="9">
    <source>
        <dbReference type="ARBA" id="ARBA00023157"/>
    </source>
</evidence>
<dbReference type="SUPFAM" id="SSF50998">
    <property type="entry name" value="Quinoprotein alcohol dehydrogenase-like"/>
    <property type="match status" value="1"/>
</dbReference>
<feature type="domain" description="Cytochrome c" evidence="15">
    <location>
        <begin position="611"/>
        <end position="690"/>
    </location>
</feature>
<dbReference type="InterPro" id="IPR036909">
    <property type="entry name" value="Cyt_c-like_dom_sf"/>
</dbReference>
<evidence type="ECO:0000256" key="14">
    <source>
        <dbReference type="SAM" id="SignalP"/>
    </source>
</evidence>
<dbReference type="SUPFAM" id="SSF46626">
    <property type="entry name" value="Cytochrome c"/>
    <property type="match status" value="1"/>
</dbReference>
<feature type="active site" description="Proton acceptor" evidence="10">
    <location>
        <position position="324"/>
    </location>
</feature>
<dbReference type="Pfam" id="PF01011">
    <property type="entry name" value="PQQ"/>
    <property type="match status" value="2"/>
</dbReference>
<dbReference type="CDD" id="cd10279">
    <property type="entry name" value="PQQ_ADH_II"/>
    <property type="match status" value="1"/>
</dbReference>
<comment type="cofactor">
    <cofactor evidence="11">
        <name>pyrroloquinoline quinone</name>
        <dbReference type="ChEBI" id="CHEBI:58442"/>
    </cofactor>
    <text evidence="11">Binds 1 PQQ group per subunit.</text>
</comment>
<feature type="binding site" evidence="11">
    <location>
        <position position="136"/>
    </location>
    <ligand>
        <name>pyrroloquinoline quinone</name>
        <dbReference type="ChEBI" id="CHEBI:58442"/>
    </ligand>
</feature>
<keyword evidence="7" id="KW-0560">Oxidoreductase</keyword>
<feature type="signal peptide" evidence="14">
    <location>
        <begin position="1"/>
        <end position="20"/>
    </location>
</feature>
<dbReference type="OrthoDB" id="9794322at2"/>
<evidence type="ECO:0000256" key="12">
    <source>
        <dbReference type="PIRSR" id="PIRSR617512-3"/>
    </source>
</evidence>
<dbReference type="GO" id="GO:0016614">
    <property type="term" value="F:oxidoreductase activity, acting on CH-OH group of donors"/>
    <property type="evidence" value="ECO:0007669"/>
    <property type="project" value="InterPro"/>
</dbReference>
<comment type="cofactor">
    <cofactor evidence="11">
        <name>heme c</name>
        <dbReference type="ChEBI" id="CHEBI:61717"/>
    </cofactor>
    <text evidence="11">Binds 1 heme c group per subunit.</text>
</comment>
<feature type="disulfide bond" evidence="13">
    <location>
        <begin position="130"/>
        <end position="131"/>
    </location>
</feature>
<protein>
    <submittedName>
        <fullName evidence="16">PQQ-dependent dehydrogenase, methanol/ethanol family</fullName>
    </submittedName>
</protein>
<feature type="binding site" evidence="12">
    <location>
        <position position="324"/>
    </location>
    <ligand>
        <name>Ca(2+)</name>
        <dbReference type="ChEBI" id="CHEBI:29108"/>
    </ligand>
</feature>
<evidence type="ECO:0000256" key="13">
    <source>
        <dbReference type="PIRSR" id="PIRSR617512-4"/>
    </source>
</evidence>
<evidence type="ECO:0000256" key="5">
    <source>
        <dbReference type="ARBA" id="ARBA00022837"/>
    </source>
</evidence>
<dbReference type="GO" id="GO:0020037">
    <property type="term" value="F:heme binding"/>
    <property type="evidence" value="ECO:0007669"/>
    <property type="project" value="InterPro"/>
</dbReference>
<feature type="binding site" description="covalent" evidence="11">
    <location>
        <position position="627"/>
    </location>
    <ligand>
        <name>heme c</name>
        <dbReference type="ChEBI" id="CHEBI:61717"/>
    </ligand>
</feature>
<organism evidence="16 17">
    <name type="scientific">Parazoarcus communis SWub3 = DSM 12120</name>
    <dbReference type="NCBI Taxonomy" id="1121029"/>
    <lineage>
        <taxon>Bacteria</taxon>
        <taxon>Pseudomonadati</taxon>
        <taxon>Pseudomonadota</taxon>
        <taxon>Betaproteobacteria</taxon>
        <taxon>Rhodocyclales</taxon>
        <taxon>Zoogloeaceae</taxon>
        <taxon>Parazoarcus</taxon>
    </lineage>
</organism>
<feature type="chain" id="PRO_5016412791" evidence="14">
    <location>
        <begin position="21"/>
        <end position="700"/>
    </location>
</feature>
<dbReference type="Gene3D" id="2.140.10.10">
    <property type="entry name" value="Quinoprotein alcohol dehydrogenase-like superfamily"/>
    <property type="match status" value="1"/>
</dbReference>
<dbReference type="AlphaFoldDB" id="A0A323V0K2"/>
<keyword evidence="8 12" id="KW-0408">Iron</keyword>
<dbReference type="PROSITE" id="PS51007">
    <property type="entry name" value="CYTC"/>
    <property type="match status" value="1"/>
</dbReference>
<evidence type="ECO:0000256" key="11">
    <source>
        <dbReference type="PIRSR" id="PIRSR617512-2"/>
    </source>
</evidence>
<evidence type="ECO:0000256" key="2">
    <source>
        <dbReference type="ARBA" id="ARBA00022617"/>
    </source>
</evidence>
<dbReference type="Gene3D" id="1.10.760.10">
    <property type="entry name" value="Cytochrome c-like domain"/>
    <property type="match status" value="1"/>
</dbReference>
<dbReference type="InterPro" id="IPR009056">
    <property type="entry name" value="Cyt_c-like_dom"/>
</dbReference>
<feature type="binding site" evidence="11">
    <location>
        <position position="180"/>
    </location>
    <ligand>
        <name>pyrroloquinoline quinone</name>
        <dbReference type="ChEBI" id="CHEBI:58442"/>
    </ligand>
</feature>
<evidence type="ECO:0000256" key="8">
    <source>
        <dbReference type="ARBA" id="ARBA00023004"/>
    </source>
</evidence>
<sequence length="700" mass="76096">MRRFPLKPLLAVLASSSVLAAQPPAIGATALPPTPRLDTAGEWARHGLDTAETRFSRLSAINSNNVGRLGLAWHFRFDRPRGVEATPIMVADTLYVSGPWGVVYALDARNGQLKWQHDPQVPAGKGMHACCDVVNRGVAVEDGRVFVATIDGRLQALDARNGRLLWSTRTFDFDTPYTITGAPRVAQGLVVIGNGGAEYGVRGFVSAYDAQTGELRWRFYTVPGNPADGPDGTISDRPLKDLARSTWRGEWWRYGGGGTVWDSMTWDPELDLLYFGVGNGSPHDRDIRSPGGGDNLFLSSIVAVRRATGEYVWHYQTTPGDSWDYTATQHMILAELKLGNRLRKVLMQAPKNGFFYVLDRATGELLSADKYVPVNWASHVDPGSGRPVETEGARYPTDQPFLVQPSQLGGHNWQPMAWSPDTGLVYIPAQENTGFMMKEPVFRHEPERWNTGVLNPPMPPDPALLEQARASMRGHLLAWDPVRRTATWRTPHSGSWNGGVLATAGGLVFQGVGGEGLVAFDARDGRRLWQSDIWLDILGGPISYTLDGEQYIAAAAGFGSSMHITSSALLPRTGAPVPGGLFVWKLDGKAATPAPTHRPSVTPPADTATEPEIGHGAARYARYCMQCHGAGAVAGGGMPDLRQSPYLSEAALFRRPLLDGLLAARGMPGFADTLKEADADAIRHYIIRMAHTFGRLPAKD</sequence>
<keyword evidence="6 11" id="KW-0634">PQQ</keyword>
<evidence type="ECO:0000313" key="16">
    <source>
        <dbReference type="EMBL" id="PZA18021.1"/>
    </source>
</evidence>
<dbReference type="EMBL" id="QKOE01000001">
    <property type="protein sequence ID" value="PZA18021.1"/>
    <property type="molecule type" value="Genomic_DNA"/>
</dbReference>
<keyword evidence="5 12" id="KW-0106">Calcium</keyword>
<feature type="binding site" evidence="11">
    <location>
        <position position="351"/>
    </location>
    <ligand>
        <name>pyrroloquinoline quinone</name>
        <dbReference type="ChEBI" id="CHEBI:58442"/>
    </ligand>
</feature>
<comment type="similarity">
    <text evidence="1">Belongs to the bacterial PQQ dehydrogenase family.</text>
</comment>
<comment type="caution">
    <text evidence="16">The sequence shown here is derived from an EMBL/GenBank/DDBJ whole genome shotgun (WGS) entry which is preliminary data.</text>
</comment>
<dbReference type="NCBIfam" id="TIGR03075">
    <property type="entry name" value="PQQ_enz_alc_DH"/>
    <property type="match status" value="1"/>
</dbReference>
<feature type="binding site" description="covalent" evidence="11">
    <location>
        <position position="624"/>
    </location>
    <ligand>
        <name>heme c</name>
        <dbReference type="ChEBI" id="CHEBI:61717"/>
    </ligand>
</feature>